<feature type="transmembrane region" description="Helical" evidence="1">
    <location>
        <begin position="162"/>
        <end position="194"/>
    </location>
</feature>
<gene>
    <name evidence="2" type="ORF">ECRASSUSDP1_LOCUS25940</name>
</gene>
<feature type="transmembrane region" description="Helical" evidence="1">
    <location>
        <begin position="73"/>
        <end position="93"/>
    </location>
</feature>
<comment type="caution">
    <text evidence="2">The sequence shown here is derived from an EMBL/GenBank/DDBJ whole genome shotgun (WGS) entry which is preliminary data.</text>
</comment>
<keyword evidence="1" id="KW-1133">Transmembrane helix</keyword>
<keyword evidence="3" id="KW-1185">Reference proteome</keyword>
<reference evidence="2" key="1">
    <citation type="submission" date="2023-07" db="EMBL/GenBank/DDBJ databases">
        <authorList>
            <consortium name="AG Swart"/>
            <person name="Singh M."/>
            <person name="Singh A."/>
            <person name="Seah K."/>
            <person name="Emmerich C."/>
        </authorList>
    </citation>
    <scope>NUCLEOTIDE SEQUENCE</scope>
    <source>
        <strain evidence="2">DP1</strain>
    </source>
</reference>
<dbReference type="AlphaFoldDB" id="A0AAD1Y4C4"/>
<organism evidence="2 3">
    <name type="scientific">Euplotes crassus</name>
    <dbReference type="NCBI Taxonomy" id="5936"/>
    <lineage>
        <taxon>Eukaryota</taxon>
        <taxon>Sar</taxon>
        <taxon>Alveolata</taxon>
        <taxon>Ciliophora</taxon>
        <taxon>Intramacronucleata</taxon>
        <taxon>Spirotrichea</taxon>
        <taxon>Hypotrichia</taxon>
        <taxon>Euplotida</taxon>
        <taxon>Euplotidae</taxon>
        <taxon>Moneuplotes</taxon>
    </lineage>
</organism>
<keyword evidence="1" id="KW-0812">Transmembrane</keyword>
<evidence type="ECO:0000256" key="1">
    <source>
        <dbReference type="SAM" id="Phobius"/>
    </source>
</evidence>
<name>A0AAD1Y4C4_EUPCR</name>
<proteinExistence type="predicted"/>
<sequence length="213" mass="24916">MQKFFSTRLRNSNLDLNYCSSILSCCSYFGWRPSGRPICICCANRPTISISFIIICTSRIRCATRRVRRTIRVVFWLIIRAIIVRCAIVRRLISCSFTIRFQCLVTCSSIWFIRIACLLITVRILVWIVAINNWIIIFIAGCLILMSSIIFINLWISRGFVISWLYSLSICITRIRNCSIIFINWSIFFVFFVYDRLNSSSVDIITRRISKIT</sequence>
<evidence type="ECO:0000313" key="2">
    <source>
        <dbReference type="EMBL" id="CAI2384414.1"/>
    </source>
</evidence>
<dbReference type="EMBL" id="CAMPGE010026744">
    <property type="protein sequence ID" value="CAI2384414.1"/>
    <property type="molecule type" value="Genomic_DNA"/>
</dbReference>
<protein>
    <submittedName>
        <fullName evidence="2">Uncharacterized protein</fullName>
    </submittedName>
</protein>
<feature type="transmembrane region" description="Helical" evidence="1">
    <location>
        <begin position="99"/>
        <end position="122"/>
    </location>
</feature>
<accession>A0AAD1Y4C4</accession>
<dbReference type="Proteomes" id="UP001295684">
    <property type="component" value="Unassembled WGS sequence"/>
</dbReference>
<keyword evidence="1" id="KW-0472">Membrane</keyword>
<feature type="transmembrane region" description="Helical" evidence="1">
    <location>
        <begin position="134"/>
        <end position="156"/>
    </location>
</feature>
<evidence type="ECO:0000313" key="3">
    <source>
        <dbReference type="Proteomes" id="UP001295684"/>
    </source>
</evidence>